<protein>
    <recommendedName>
        <fullName evidence="3">N-acetyltransferase domain-containing protein</fullName>
    </recommendedName>
</protein>
<dbReference type="InterPro" id="IPR016181">
    <property type="entry name" value="Acyl_CoA_acyltransferase"/>
</dbReference>
<dbReference type="HOGENOM" id="CLU_013985_32_0_11"/>
<reference evidence="4 5" key="1">
    <citation type="journal article" date="2014" name="J. Biotechnol.">
        <title>Complete genome sequence of the actinobacterium Amycolatopsis japonica MG417-CF17(T) (=DSM 44213T) producing (S,S)-N,N'-ethylenediaminedisuccinic acid.</title>
        <authorList>
            <person name="Stegmann E."/>
            <person name="Albersmeier A."/>
            <person name="Spohn M."/>
            <person name="Gert H."/>
            <person name="Weber T."/>
            <person name="Wohlleben W."/>
            <person name="Kalinowski J."/>
            <person name="Ruckert C."/>
        </authorList>
    </citation>
    <scope>NUCLEOTIDE SEQUENCE [LARGE SCALE GENOMIC DNA]</scope>
    <source>
        <strain evidence="5">MG417-CF17 (DSM 44213)</strain>
    </source>
</reference>
<dbReference type="InterPro" id="IPR000182">
    <property type="entry name" value="GNAT_dom"/>
</dbReference>
<dbReference type="Gene3D" id="3.40.630.30">
    <property type="match status" value="1"/>
</dbReference>
<dbReference type="InterPro" id="IPR050832">
    <property type="entry name" value="Bact_Acetyltransf"/>
</dbReference>
<accession>A0A075UZ77</accession>
<dbReference type="eggNOG" id="COG0454">
    <property type="taxonomic scope" value="Bacteria"/>
</dbReference>
<dbReference type="RefSeq" id="WP_038511104.1">
    <property type="nucleotide sequence ID" value="NZ_CP008953.1"/>
</dbReference>
<dbReference type="PANTHER" id="PTHR43877">
    <property type="entry name" value="AMINOALKYLPHOSPHONATE N-ACETYLTRANSFERASE-RELATED-RELATED"/>
    <property type="match status" value="1"/>
</dbReference>
<gene>
    <name evidence="4" type="ORF">AJAP_13220</name>
</gene>
<dbReference type="AlphaFoldDB" id="A0A075UZ77"/>
<name>A0A075UZ77_9PSEU</name>
<feature type="domain" description="N-acetyltransferase" evidence="3">
    <location>
        <begin position="2"/>
        <end position="153"/>
    </location>
</feature>
<evidence type="ECO:0000256" key="2">
    <source>
        <dbReference type="ARBA" id="ARBA00023315"/>
    </source>
</evidence>
<keyword evidence="2" id="KW-0012">Acyltransferase</keyword>
<dbReference type="Pfam" id="PF00583">
    <property type="entry name" value="Acetyltransf_1"/>
    <property type="match status" value="1"/>
</dbReference>
<evidence type="ECO:0000256" key="1">
    <source>
        <dbReference type="ARBA" id="ARBA00022679"/>
    </source>
</evidence>
<keyword evidence="1" id="KW-0808">Transferase</keyword>
<dbReference type="CDD" id="cd04301">
    <property type="entry name" value="NAT_SF"/>
    <property type="match status" value="1"/>
</dbReference>
<dbReference type="KEGG" id="aja:AJAP_13220"/>
<dbReference type="STRING" id="208439.AJAP_13220"/>
<evidence type="ECO:0000313" key="5">
    <source>
        <dbReference type="Proteomes" id="UP000028492"/>
    </source>
</evidence>
<dbReference type="PROSITE" id="PS51186">
    <property type="entry name" value="GNAT"/>
    <property type="match status" value="1"/>
</dbReference>
<dbReference type="PANTHER" id="PTHR43877:SF1">
    <property type="entry name" value="ACETYLTRANSFERASE"/>
    <property type="match status" value="1"/>
</dbReference>
<proteinExistence type="predicted"/>
<organism evidence="4 5">
    <name type="scientific">Amycolatopsis japonica</name>
    <dbReference type="NCBI Taxonomy" id="208439"/>
    <lineage>
        <taxon>Bacteria</taxon>
        <taxon>Bacillati</taxon>
        <taxon>Actinomycetota</taxon>
        <taxon>Actinomycetes</taxon>
        <taxon>Pseudonocardiales</taxon>
        <taxon>Pseudonocardiaceae</taxon>
        <taxon>Amycolatopsis</taxon>
        <taxon>Amycolatopsis japonica group</taxon>
    </lineage>
</organism>
<dbReference type="GO" id="GO:0016747">
    <property type="term" value="F:acyltransferase activity, transferring groups other than amino-acyl groups"/>
    <property type="evidence" value="ECO:0007669"/>
    <property type="project" value="InterPro"/>
</dbReference>
<keyword evidence="5" id="KW-1185">Reference proteome</keyword>
<dbReference type="EMBL" id="CP008953">
    <property type="protein sequence ID" value="AIG75525.1"/>
    <property type="molecule type" value="Genomic_DNA"/>
</dbReference>
<evidence type="ECO:0000259" key="3">
    <source>
        <dbReference type="PROSITE" id="PS51186"/>
    </source>
</evidence>
<dbReference type="SUPFAM" id="SSF55729">
    <property type="entry name" value="Acyl-CoA N-acyltransferases (Nat)"/>
    <property type="match status" value="1"/>
</dbReference>
<evidence type="ECO:0000313" key="4">
    <source>
        <dbReference type="EMBL" id="AIG75525.1"/>
    </source>
</evidence>
<dbReference type="Proteomes" id="UP000028492">
    <property type="component" value="Chromosome"/>
</dbReference>
<sequence length="153" mass="17370">MVEISFLTESDRPSWEALARDNDAYFAVERDDDAYDRTWRRLVDDGQPIGITARLDGEPVGFAHYLFHAGIWGAQRCYLADLFVDAGARRRGVAAAMIAWVARDAEERGFPRLYWNTLEDSPARGLYDKVAEVNEGLVVYSYLRRGVRNSPHG</sequence>